<comment type="similarity">
    <text evidence="2 7">Belongs to the NSE4 family.</text>
</comment>
<evidence type="ECO:0000256" key="1">
    <source>
        <dbReference type="ARBA" id="ARBA00004123"/>
    </source>
</evidence>
<comment type="subunit">
    <text evidence="7">Component of the SMC5-SMC6 complex.</text>
</comment>
<dbReference type="STRING" id="1266660.A0A1G4IXZ6"/>
<evidence type="ECO:0000313" key="12">
    <source>
        <dbReference type="Proteomes" id="UP000190274"/>
    </source>
</evidence>
<evidence type="ECO:0000256" key="3">
    <source>
        <dbReference type="ARBA" id="ARBA00022763"/>
    </source>
</evidence>
<keyword evidence="3 7" id="KW-0227">DNA damage</keyword>
<dbReference type="AlphaFoldDB" id="A0A1G4IXZ6"/>
<proteinExistence type="inferred from homology"/>
<dbReference type="Pfam" id="PF15412">
    <property type="entry name" value="Nse4-Nse3_bdg"/>
    <property type="match status" value="1"/>
</dbReference>
<dbReference type="OrthoDB" id="361242at2759"/>
<keyword evidence="4 7" id="KW-0233">DNA recombination</keyword>
<evidence type="ECO:0000313" key="11">
    <source>
        <dbReference type="EMBL" id="SCU81967.1"/>
    </source>
</evidence>
<dbReference type="Proteomes" id="UP000190274">
    <property type="component" value="Chromosome C"/>
</dbReference>
<keyword evidence="12" id="KW-1185">Reference proteome</keyword>
<dbReference type="Pfam" id="PF08743">
    <property type="entry name" value="Nse4_C"/>
    <property type="match status" value="1"/>
</dbReference>
<dbReference type="EMBL" id="LT598459">
    <property type="protein sequence ID" value="SCU81967.1"/>
    <property type="molecule type" value="Genomic_DNA"/>
</dbReference>
<keyword evidence="6 7" id="KW-0539">Nucleus</keyword>
<dbReference type="GO" id="GO:0030915">
    <property type="term" value="C:Smc5-Smc6 complex"/>
    <property type="evidence" value="ECO:0007669"/>
    <property type="project" value="UniProtKB-UniRule"/>
</dbReference>
<organism evidence="11 12">
    <name type="scientific">Lachancea dasiensis</name>
    <dbReference type="NCBI Taxonomy" id="1072105"/>
    <lineage>
        <taxon>Eukaryota</taxon>
        <taxon>Fungi</taxon>
        <taxon>Dikarya</taxon>
        <taxon>Ascomycota</taxon>
        <taxon>Saccharomycotina</taxon>
        <taxon>Saccharomycetes</taxon>
        <taxon>Saccharomycetales</taxon>
        <taxon>Saccharomycetaceae</taxon>
        <taxon>Lachancea</taxon>
    </lineage>
</organism>
<feature type="compositionally biased region" description="Basic and acidic residues" evidence="8">
    <location>
        <begin position="1"/>
        <end position="10"/>
    </location>
</feature>
<evidence type="ECO:0000256" key="4">
    <source>
        <dbReference type="ARBA" id="ARBA00023172"/>
    </source>
</evidence>
<dbReference type="GO" id="GO:0006310">
    <property type="term" value="P:DNA recombination"/>
    <property type="evidence" value="ECO:0007669"/>
    <property type="project" value="UniProtKB-UniRule"/>
</dbReference>
<dbReference type="GO" id="GO:0006281">
    <property type="term" value="P:DNA repair"/>
    <property type="evidence" value="ECO:0007669"/>
    <property type="project" value="UniProtKB-UniRule"/>
</dbReference>
<accession>A0A1G4IXZ6</accession>
<keyword evidence="5 7" id="KW-0234">DNA repair</keyword>
<evidence type="ECO:0000259" key="10">
    <source>
        <dbReference type="Pfam" id="PF15412"/>
    </source>
</evidence>
<dbReference type="GO" id="GO:0019789">
    <property type="term" value="F:SUMO transferase activity"/>
    <property type="evidence" value="ECO:0007669"/>
    <property type="project" value="EnsemblFungi"/>
</dbReference>
<dbReference type="InterPro" id="IPR029225">
    <property type="entry name" value="Nse4_Nse3-bd"/>
</dbReference>
<evidence type="ECO:0000256" key="8">
    <source>
        <dbReference type="SAM" id="MobiDB-lite"/>
    </source>
</evidence>
<evidence type="ECO:0000256" key="7">
    <source>
        <dbReference type="RuleBase" id="RU365071"/>
    </source>
</evidence>
<evidence type="ECO:0000256" key="2">
    <source>
        <dbReference type="ARBA" id="ARBA00008997"/>
    </source>
</evidence>
<dbReference type="InterPro" id="IPR027786">
    <property type="entry name" value="Nse4/EID"/>
</dbReference>
<comment type="subcellular location">
    <subcellularLocation>
        <location evidence="1 7">Nucleus</location>
    </subcellularLocation>
</comment>
<feature type="region of interest" description="Disordered" evidence="8">
    <location>
        <begin position="1"/>
        <end position="42"/>
    </location>
</feature>
<evidence type="ECO:0000256" key="6">
    <source>
        <dbReference type="ARBA" id="ARBA00023242"/>
    </source>
</evidence>
<name>A0A1G4IXZ6_9SACH</name>
<protein>
    <recommendedName>
        <fullName evidence="7">Non-structural maintenance of chromosomes element 4</fullName>
    </recommendedName>
</protein>
<reference evidence="12" key="1">
    <citation type="submission" date="2016-03" db="EMBL/GenBank/DDBJ databases">
        <authorList>
            <person name="Devillers H."/>
        </authorList>
    </citation>
    <scope>NUCLEOTIDE SEQUENCE [LARGE SCALE GENOMIC DNA]</scope>
</reference>
<feature type="domain" description="Non-structural maintenance of chromosome element 4 C-terminal" evidence="9">
    <location>
        <begin position="292"/>
        <end position="387"/>
    </location>
</feature>
<sequence>MAKRSAEDAQSRISKRTRLDTNSTDSPADFTAPDSQNNNEESAGFEILTGYRDLDQKSSKDRVEVARNGDVGLVIDRLKLADRLFERFTEAEAKNTSLLAHDSRALLGVSELAQLSVRNLKLDAAQLALGVNDAINYTKRYMLKDYFKVNGIPEPQTDILSHNEDEGQQNEDDEVNHDLQAHSRQKAQRNLLDAYGRYNEFTHFNWFKLGMLFQAKSRAPAVVDHLLGPFAAEKKVRASSQRAARSIEVVGRTATAARVTRDSLIESEKDESTPENVKKCFKILRKQKGHSPINLYKFIIDPNSFARSVENLFYTSFLIKEGKLVMDEDEEGFPAVRVKEPLPSGVHDREIEVQKRKDTRPSHLIFQLDINTWRKLIDRFDIRRSFLGAQGKPGGRA</sequence>
<gene>
    <name evidence="11" type="ORF">LADA_0C02146G</name>
</gene>
<dbReference type="GO" id="GO:0005634">
    <property type="term" value="C:nucleus"/>
    <property type="evidence" value="ECO:0007669"/>
    <property type="project" value="UniProtKB-SubCell"/>
</dbReference>
<evidence type="ECO:0000259" key="9">
    <source>
        <dbReference type="Pfam" id="PF08743"/>
    </source>
</evidence>
<feature type="domain" description="Nse4/EID protein Nse3/MAGE-binding" evidence="10">
    <location>
        <begin position="102"/>
        <end position="166"/>
    </location>
</feature>
<dbReference type="PANTHER" id="PTHR16140">
    <property type="entry name" value="NON-STRUCTURAL MAINTENANCE OF CHROMOSOMES ELEMENT 4"/>
    <property type="match status" value="1"/>
</dbReference>
<dbReference type="InterPro" id="IPR014854">
    <property type="entry name" value="Nse4_C"/>
</dbReference>
<evidence type="ECO:0000256" key="5">
    <source>
        <dbReference type="ARBA" id="ARBA00023204"/>
    </source>
</evidence>
<dbReference type="PANTHER" id="PTHR16140:SF0">
    <property type="entry name" value="NON-STRUCTURAL MAINTENANCE OF CHROMOSOMES ELEMENT 4"/>
    <property type="match status" value="1"/>
</dbReference>
<comment type="function">
    <text evidence="7">Component of the SMC5-SMC6 complex, that promotes sister chromatid alignment after DNA damage and facilitates double-stranded DNA breaks (DSBs) repair via homologous recombination between sister chromatids.</text>
</comment>